<dbReference type="AlphaFoldDB" id="A0AAE0ZPL0"/>
<dbReference type="PROSITE" id="PS00514">
    <property type="entry name" value="FIBRINOGEN_C_1"/>
    <property type="match status" value="1"/>
</dbReference>
<dbReference type="Pfam" id="PF00147">
    <property type="entry name" value="Fibrinogen_C"/>
    <property type="match status" value="1"/>
</dbReference>
<keyword evidence="1" id="KW-1015">Disulfide bond</keyword>
<protein>
    <recommendedName>
        <fullName evidence="3">Fibrinogen C-terminal domain-containing protein</fullName>
    </recommendedName>
</protein>
<gene>
    <name evidence="4" type="ORF">RRG08_039258</name>
</gene>
<sequence>MARNLCVITALFLFVVCHGLDLINITGIDQLPDSEKDEKIPSIVIKLFLVLQQLYIQSKAELEKTMEDKFMFLEERLKVTQKEFDSRMKAIESKNKGPTCERNMNYHRAVAHPMYIKTYDTTINKQVLCDTYTDKGGWIIIQRRTDGQTNFFRTWNEYKNGFGDPGNFWLGNEALHQLTVKDRYEIRIVMREQNEPMYVRYASFRVEAESDNYRLKLGKYIGNEQKRGYGLSYHNNQQFSTRDRDNDADNRHCARVNHGGWWYNKCHRANLNGLWGVQAMRGMHWKTGWISVYPDFSEMKIRKL</sequence>
<dbReference type="EMBL" id="JAWDGP010003551">
    <property type="protein sequence ID" value="KAK3773255.1"/>
    <property type="molecule type" value="Genomic_DNA"/>
</dbReference>
<accession>A0AAE0ZPL0</accession>
<evidence type="ECO:0000256" key="1">
    <source>
        <dbReference type="ARBA" id="ARBA00023157"/>
    </source>
</evidence>
<dbReference type="PANTHER" id="PTHR19143">
    <property type="entry name" value="FIBRINOGEN/TENASCIN/ANGIOPOEITIN"/>
    <property type="match status" value="1"/>
</dbReference>
<dbReference type="InterPro" id="IPR020837">
    <property type="entry name" value="Fibrinogen_CS"/>
</dbReference>
<feature type="signal peptide" evidence="2">
    <location>
        <begin position="1"/>
        <end position="19"/>
    </location>
</feature>
<evidence type="ECO:0000256" key="2">
    <source>
        <dbReference type="SAM" id="SignalP"/>
    </source>
</evidence>
<evidence type="ECO:0000313" key="5">
    <source>
        <dbReference type="Proteomes" id="UP001283361"/>
    </source>
</evidence>
<organism evidence="4 5">
    <name type="scientific">Elysia crispata</name>
    <name type="common">lettuce slug</name>
    <dbReference type="NCBI Taxonomy" id="231223"/>
    <lineage>
        <taxon>Eukaryota</taxon>
        <taxon>Metazoa</taxon>
        <taxon>Spiralia</taxon>
        <taxon>Lophotrochozoa</taxon>
        <taxon>Mollusca</taxon>
        <taxon>Gastropoda</taxon>
        <taxon>Heterobranchia</taxon>
        <taxon>Euthyneura</taxon>
        <taxon>Panpulmonata</taxon>
        <taxon>Sacoglossa</taxon>
        <taxon>Placobranchoidea</taxon>
        <taxon>Plakobranchidae</taxon>
        <taxon>Elysia</taxon>
    </lineage>
</organism>
<dbReference type="Gene3D" id="3.90.215.10">
    <property type="entry name" value="Gamma Fibrinogen, chain A, domain 1"/>
    <property type="match status" value="1"/>
</dbReference>
<feature type="chain" id="PRO_5042029373" description="Fibrinogen C-terminal domain-containing protein" evidence="2">
    <location>
        <begin position="20"/>
        <end position="304"/>
    </location>
</feature>
<dbReference type="InterPro" id="IPR002181">
    <property type="entry name" value="Fibrinogen_a/b/g_C_dom"/>
</dbReference>
<reference evidence="4" key="1">
    <citation type="journal article" date="2023" name="G3 (Bethesda)">
        <title>A reference genome for the long-term kleptoplast-retaining sea slug Elysia crispata morphotype clarki.</title>
        <authorList>
            <person name="Eastman K.E."/>
            <person name="Pendleton A.L."/>
            <person name="Shaikh M.A."/>
            <person name="Suttiyut T."/>
            <person name="Ogas R."/>
            <person name="Tomko P."/>
            <person name="Gavelis G."/>
            <person name="Widhalm J.R."/>
            <person name="Wisecaver J.H."/>
        </authorList>
    </citation>
    <scope>NUCLEOTIDE SEQUENCE</scope>
    <source>
        <strain evidence="4">ECLA1</strain>
    </source>
</reference>
<evidence type="ECO:0000259" key="3">
    <source>
        <dbReference type="PROSITE" id="PS51406"/>
    </source>
</evidence>
<dbReference type="PROSITE" id="PS51406">
    <property type="entry name" value="FIBRINOGEN_C_2"/>
    <property type="match status" value="1"/>
</dbReference>
<dbReference type="Proteomes" id="UP001283361">
    <property type="component" value="Unassembled WGS sequence"/>
</dbReference>
<dbReference type="SMART" id="SM00186">
    <property type="entry name" value="FBG"/>
    <property type="match status" value="1"/>
</dbReference>
<feature type="domain" description="Fibrinogen C-terminal" evidence="3">
    <location>
        <begin position="91"/>
        <end position="304"/>
    </location>
</feature>
<name>A0AAE0ZPL0_9GAST</name>
<dbReference type="InterPro" id="IPR036056">
    <property type="entry name" value="Fibrinogen-like_C"/>
</dbReference>
<dbReference type="InterPro" id="IPR050373">
    <property type="entry name" value="Fibrinogen_C-term_domain"/>
</dbReference>
<comment type="caution">
    <text evidence="4">The sequence shown here is derived from an EMBL/GenBank/DDBJ whole genome shotgun (WGS) entry which is preliminary data.</text>
</comment>
<dbReference type="SUPFAM" id="SSF56496">
    <property type="entry name" value="Fibrinogen C-terminal domain-like"/>
    <property type="match status" value="1"/>
</dbReference>
<keyword evidence="2" id="KW-0732">Signal</keyword>
<dbReference type="CDD" id="cd00087">
    <property type="entry name" value="FReD"/>
    <property type="match status" value="1"/>
</dbReference>
<keyword evidence="5" id="KW-1185">Reference proteome</keyword>
<dbReference type="GO" id="GO:0005615">
    <property type="term" value="C:extracellular space"/>
    <property type="evidence" value="ECO:0007669"/>
    <property type="project" value="TreeGrafter"/>
</dbReference>
<proteinExistence type="predicted"/>
<evidence type="ECO:0000313" key="4">
    <source>
        <dbReference type="EMBL" id="KAK3773255.1"/>
    </source>
</evidence>
<dbReference type="InterPro" id="IPR014716">
    <property type="entry name" value="Fibrinogen_a/b/g_C_1"/>
</dbReference>